<name>A0A2S4S3N5_CITAM</name>
<reference evidence="1 2" key="1">
    <citation type="submission" date="2018-01" db="EMBL/GenBank/DDBJ databases">
        <title>Complete genome sequences of 14 Citrobacter spp. isolated from plant in Canada.</title>
        <authorList>
            <person name="Bhandare S.G."/>
            <person name="Colavecchio A."/>
            <person name="Jeukens J."/>
            <person name="Emond-Rheault J.-G."/>
            <person name="Freschi L."/>
            <person name="Hamel J."/>
            <person name="Kukavica-Ibrulj I."/>
            <person name="Levesque R."/>
            <person name="Goodridge L."/>
        </authorList>
    </citation>
    <scope>NUCLEOTIDE SEQUENCE [LARGE SCALE GENOMIC DNA]</scope>
    <source>
        <strain evidence="1 2">S1285</strain>
    </source>
</reference>
<sequence length="179" mass="20419">MNDIAFKFKFFLFVWLIPYYSFASTSWSAKSAQMQCGPALVTISAECQVNQRSSTENICKSYQLEIKNGTHDKLFPVPYIPNDQKILLEKQGYSFNDVVKPGDWAPSTMKCYDNESVVIGYHLGLDEEESVKGSLLSYIDAPFIDLSGNFITGNKLSELRAREIKNPYDNTNIEFIRNR</sequence>
<proteinExistence type="predicted"/>
<organism evidence="1 2">
    <name type="scientific">Citrobacter amalonaticus</name>
    <dbReference type="NCBI Taxonomy" id="35703"/>
    <lineage>
        <taxon>Bacteria</taxon>
        <taxon>Pseudomonadati</taxon>
        <taxon>Pseudomonadota</taxon>
        <taxon>Gammaproteobacteria</taxon>
        <taxon>Enterobacterales</taxon>
        <taxon>Enterobacteriaceae</taxon>
        <taxon>Citrobacter</taxon>
    </lineage>
</organism>
<comment type="caution">
    <text evidence="1">The sequence shown here is derived from an EMBL/GenBank/DDBJ whole genome shotgun (WGS) entry which is preliminary data.</text>
</comment>
<dbReference type="AlphaFoldDB" id="A0A2S4S3N5"/>
<dbReference type="EMBL" id="PQLX01000001">
    <property type="protein sequence ID" value="POU68463.1"/>
    <property type="molecule type" value="Genomic_DNA"/>
</dbReference>
<evidence type="ECO:0000313" key="2">
    <source>
        <dbReference type="Proteomes" id="UP000237003"/>
    </source>
</evidence>
<dbReference type="OrthoDB" id="6629216at2"/>
<dbReference type="RefSeq" id="WP_103775373.1">
    <property type="nucleotide sequence ID" value="NZ_PQLX01000001.1"/>
</dbReference>
<protein>
    <submittedName>
        <fullName evidence="1">Uncharacterized protein</fullName>
    </submittedName>
</protein>
<dbReference type="Proteomes" id="UP000237003">
    <property type="component" value="Unassembled WGS sequence"/>
</dbReference>
<accession>A0A2S4S3N5</accession>
<evidence type="ECO:0000313" key="1">
    <source>
        <dbReference type="EMBL" id="POU68463.1"/>
    </source>
</evidence>
<gene>
    <name evidence="1" type="ORF">C3430_05215</name>
</gene>